<dbReference type="InterPro" id="IPR051678">
    <property type="entry name" value="AGP_Transferase"/>
</dbReference>
<dbReference type="RefSeq" id="WP_204038338.1">
    <property type="nucleotide sequence ID" value="NZ_BOPC01000127.1"/>
</dbReference>
<feature type="domain" description="Aminoglycoside phosphotransferase" evidence="1">
    <location>
        <begin position="36"/>
        <end position="247"/>
    </location>
</feature>
<dbReference type="Gene3D" id="3.90.1200.10">
    <property type="match status" value="1"/>
</dbReference>
<evidence type="ECO:0000313" key="3">
    <source>
        <dbReference type="Proteomes" id="UP000653076"/>
    </source>
</evidence>
<dbReference type="SUPFAM" id="SSF56112">
    <property type="entry name" value="Protein kinase-like (PK-like)"/>
    <property type="match status" value="1"/>
</dbReference>
<name>A0ABQ4JJ65_9ACTN</name>
<gene>
    <name evidence="2" type="ORF">Vqi01_58080</name>
</gene>
<organism evidence="2 3">
    <name type="scientific">Micromonospora qiuiae</name>
    <dbReference type="NCBI Taxonomy" id="502268"/>
    <lineage>
        <taxon>Bacteria</taxon>
        <taxon>Bacillati</taxon>
        <taxon>Actinomycetota</taxon>
        <taxon>Actinomycetes</taxon>
        <taxon>Micromonosporales</taxon>
        <taxon>Micromonosporaceae</taxon>
        <taxon>Micromonospora</taxon>
    </lineage>
</organism>
<reference evidence="2 3" key="1">
    <citation type="submission" date="2021-01" db="EMBL/GenBank/DDBJ databases">
        <title>Whole genome shotgun sequence of Verrucosispora qiuiae NBRC 106684.</title>
        <authorList>
            <person name="Komaki H."/>
            <person name="Tamura T."/>
        </authorList>
    </citation>
    <scope>NUCLEOTIDE SEQUENCE [LARGE SCALE GENOMIC DNA]</scope>
    <source>
        <strain evidence="2 3">NBRC 106684</strain>
    </source>
</reference>
<dbReference type="Pfam" id="PF01636">
    <property type="entry name" value="APH"/>
    <property type="match status" value="1"/>
</dbReference>
<comment type="caution">
    <text evidence="2">The sequence shown here is derived from an EMBL/GenBank/DDBJ whole genome shotgun (WGS) entry which is preliminary data.</text>
</comment>
<protein>
    <recommendedName>
        <fullName evidence="1">Aminoglycoside phosphotransferase domain-containing protein</fullName>
    </recommendedName>
</protein>
<evidence type="ECO:0000313" key="2">
    <source>
        <dbReference type="EMBL" id="GIJ30646.1"/>
    </source>
</evidence>
<dbReference type="InterPro" id="IPR002575">
    <property type="entry name" value="Aminoglycoside_PTrfase"/>
</dbReference>
<proteinExistence type="predicted"/>
<dbReference type="PANTHER" id="PTHR21310">
    <property type="entry name" value="AMINOGLYCOSIDE PHOSPHOTRANSFERASE-RELATED-RELATED"/>
    <property type="match status" value="1"/>
</dbReference>
<accession>A0ABQ4JJ65</accession>
<dbReference type="Proteomes" id="UP000653076">
    <property type="component" value="Unassembled WGS sequence"/>
</dbReference>
<keyword evidence="3" id="KW-1185">Reference proteome</keyword>
<dbReference type="InterPro" id="IPR011009">
    <property type="entry name" value="Kinase-like_dom_sf"/>
</dbReference>
<evidence type="ECO:0000259" key="1">
    <source>
        <dbReference type="Pfam" id="PF01636"/>
    </source>
</evidence>
<sequence length="316" mass="34893">MSVPLIDVPADLLAELRRVRAGADNDHDAALSALGLRSLTGGMQNDLYLWTSPHGDDVVIKLYVKTDRQRVEREWAALTLLAPHQLNTVPVPLWRDEAPVEPAIGMTRLHGQPLIEAADQLTALRALAHTTTQLQSVPLTGPLAALPRIDTGEHYMVRLTQAWPELLASQPSDPLTPAMQHLLAAWQRSDEAELVAAPAPPVLSRGDANLLNWMTTNDGAAACVDFEYAGYSNVAFDAADLIEHISGRAVPDSIWTQLLPDLGVTGANRQEFAANQRTCALRWLAVLWKQRDRRRDEFTVQHERVEMLFSSTNPYA</sequence>
<dbReference type="EMBL" id="BOPC01000127">
    <property type="protein sequence ID" value="GIJ30646.1"/>
    <property type="molecule type" value="Genomic_DNA"/>
</dbReference>